<accession>A0A6A6J361</accession>
<keyword evidence="2" id="KW-1185">Reference proteome</keyword>
<dbReference type="RefSeq" id="XP_033692288.1">
    <property type="nucleotide sequence ID" value="XM_033822836.1"/>
</dbReference>
<dbReference type="GeneID" id="54576166"/>
<protein>
    <submittedName>
        <fullName evidence="1">Uncharacterized protein</fullName>
    </submittedName>
</protein>
<dbReference type="EMBL" id="ML987189">
    <property type="protein sequence ID" value="KAF2257284.1"/>
    <property type="molecule type" value="Genomic_DNA"/>
</dbReference>
<proteinExistence type="predicted"/>
<dbReference type="Proteomes" id="UP000800094">
    <property type="component" value="Unassembled WGS sequence"/>
</dbReference>
<organism evidence="1 2">
    <name type="scientific">Trematosphaeria pertusa</name>
    <dbReference type="NCBI Taxonomy" id="390896"/>
    <lineage>
        <taxon>Eukaryota</taxon>
        <taxon>Fungi</taxon>
        <taxon>Dikarya</taxon>
        <taxon>Ascomycota</taxon>
        <taxon>Pezizomycotina</taxon>
        <taxon>Dothideomycetes</taxon>
        <taxon>Pleosporomycetidae</taxon>
        <taxon>Pleosporales</taxon>
        <taxon>Massarineae</taxon>
        <taxon>Trematosphaeriaceae</taxon>
        <taxon>Trematosphaeria</taxon>
    </lineage>
</organism>
<reference evidence="1" key="1">
    <citation type="journal article" date="2020" name="Stud. Mycol.">
        <title>101 Dothideomycetes genomes: a test case for predicting lifestyles and emergence of pathogens.</title>
        <authorList>
            <person name="Haridas S."/>
            <person name="Albert R."/>
            <person name="Binder M."/>
            <person name="Bloem J."/>
            <person name="Labutti K."/>
            <person name="Salamov A."/>
            <person name="Andreopoulos B."/>
            <person name="Baker S."/>
            <person name="Barry K."/>
            <person name="Bills G."/>
            <person name="Bluhm B."/>
            <person name="Cannon C."/>
            <person name="Castanera R."/>
            <person name="Culley D."/>
            <person name="Daum C."/>
            <person name="Ezra D."/>
            <person name="Gonzalez J."/>
            <person name="Henrissat B."/>
            <person name="Kuo A."/>
            <person name="Liang C."/>
            <person name="Lipzen A."/>
            <person name="Lutzoni F."/>
            <person name="Magnuson J."/>
            <person name="Mondo S."/>
            <person name="Nolan M."/>
            <person name="Ohm R."/>
            <person name="Pangilinan J."/>
            <person name="Park H.-J."/>
            <person name="Ramirez L."/>
            <person name="Alfaro M."/>
            <person name="Sun H."/>
            <person name="Tritt A."/>
            <person name="Yoshinaga Y."/>
            <person name="Zwiers L.-H."/>
            <person name="Turgeon B."/>
            <person name="Goodwin S."/>
            <person name="Spatafora J."/>
            <person name="Crous P."/>
            <person name="Grigoriev I."/>
        </authorList>
    </citation>
    <scope>NUCLEOTIDE SEQUENCE</scope>
    <source>
        <strain evidence="1">CBS 122368</strain>
    </source>
</reference>
<sequence>MSKDRSTSRLWQSRPNTLHPTCPPRLNYLTKPLLILIMDSKSIKAQLTCTLLRQPSEIRLSIYDHLTLPPFDGYEEYAGFFACCRQIKDEVEREAAVRLTAYLAEIEQEAIAKYEDRWKGEPLTEPITLTAINTFENLEVILTVPFLLPSPGIDWHRTYYFYGCVIYPGSVSAKQSAHEQQQDIHHNRVQDMLDLLEPLYSLHLSGITVRIEADDASLARIRNDDELLNKKFPNMSVWSQNTEEGIYRTPFGRLIHPYATKIDSQTLHMLFKYLDDGVPINTTKIAVQWDFAETPPTSANSRKYEHESSNVNRGRSTTSMFAADRLTGVVLTELEVEQFLWNEKKQGERLSTMINSRGSGGREQARTRDSFLRKLEKANKRLQEMGVLEDEDADGVAKRTNFDYRLVDGEWREIVRGDSSAA</sequence>
<dbReference type="AlphaFoldDB" id="A0A6A6J361"/>
<name>A0A6A6J361_9PLEO</name>
<dbReference type="OrthoDB" id="3801076at2759"/>
<evidence type="ECO:0000313" key="2">
    <source>
        <dbReference type="Proteomes" id="UP000800094"/>
    </source>
</evidence>
<evidence type="ECO:0000313" key="1">
    <source>
        <dbReference type="EMBL" id="KAF2257284.1"/>
    </source>
</evidence>
<gene>
    <name evidence="1" type="ORF">BU26DRAFT_40416</name>
</gene>